<dbReference type="Gene3D" id="2.60.40.4070">
    <property type="match status" value="1"/>
</dbReference>
<dbReference type="InterPro" id="IPR015943">
    <property type="entry name" value="WD40/YVTN_repeat-like_dom_sf"/>
</dbReference>
<protein>
    <submittedName>
        <fullName evidence="3">Glycosyl hydrolase</fullName>
    </submittedName>
</protein>
<evidence type="ECO:0000313" key="4">
    <source>
        <dbReference type="Proteomes" id="UP000611723"/>
    </source>
</evidence>
<dbReference type="RefSeq" id="WP_201433112.1">
    <property type="nucleotide sequence ID" value="NZ_JAEQBW010000020.1"/>
</dbReference>
<dbReference type="Proteomes" id="UP000611723">
    <property type="component" value="Unassembled WGS sequence"/>
</dbReference>
<gene>
    <name evidence="3" type="ORF">JKA74_20460</name>
</gene>
<keyword evidence="3" id="KW-0378">Hydrolase</keyword>
<keyword evidence="1" id="KW-0677">Repeat</keyword>
<feature type="domain" description="Sortilin N-terminal" evidence="2">
    <location>
        <begin position="142"/>
        <end position="324"/>
    </location>
</feature>
<dbReference type="InterPro" id="IPR031778">
    <property type="entry name" value="Sortilin_N"/>
</dbReference>
<dbReference type="InterPro" id="IPR050310">
    <property type="entry name" value="VPS10-sortilin"/>
</dbReference>
<dbReference type="SUPFAM" id="SSF110296">
    <property type="entry name" value="Oligoxyloglucan reducing end-specific cellobiohydrolase"/>
    <property type="match status" value="1"/>
</dbReference>
<keyword evidence="4" id="KW-1185">Reference proteome</keyword>
<dbReference type="GO" id="GO:0016787">
    <property type="term" value="F:hydrolase activity"/>
    <property type="evidence" value="ECO:0007669"/>
    <property type="project" value="UniProtKB-KW"/>
</dbReference>
<dbReference type="Pfam" id="PF15902">
    <property type="entry name" value="Sortilin-Vps10"/>
    <property type="match status" value="1"/>
</dbReference>
<evidence type="ECO:0000259" key="2">
    <source>
        <dbReference type="Pfam" id="PF15902"/>
    </source>
</evidence>
<name>A0A934X2Z2_9BACT</name>
<dbReference type="AlphaFoldDB" id="A0A934X2Z2"/>
<dbReference type="CDD" id="cd15482">
    <property type="entry name" value="Sialidase_non-viral"/>
    <property type="match status" value="3"/>
</dbReference>
<sequence>MKTALSPIILIVLLFCTHFNILSQVSPSQPGLIQEGIEAREKLAESSILKDYPSRNVGPVIQGARIVDIAVNQRNIQEFYVAYASGGLFVTKNNGVSFNPIFDNEGALTIGDIALAPSDENVLYVGTGENNSSRSSYAGSGIYKSSDKGETWEQIGLGGSQHIGRIVVHPNNPDIVWVASMGGLYSDNEERGVFKSVDGGKSWKKVLYVDNKTGAIDLIIHPENPDLLWASMWERKRYAWDFIGNGEGSGIYISKDGGENWELSMNGIPDNEFTGRIGLDVSLSNPNVVYALLDYQKETKKEKKRKDEEELISVDFVGMSAKTFLDLSDEKIDAFLKDNGFPEKFNAITVKKEIKEGKYKPSALAEYSGDANEALFETSVAGSIVYRSDDQGNTWTKTHDYDLEAVYYTYGYYFGEIRVSTQNPEDIYVLGVPLVVSRDAGKTFLRTDTIGNVHADHHAMWINPNDADHIILGNDGGLYISYDGGATWDHKNNMAVGQFYTVNVDMATPYNIYGGLQDNGTMVGSSKTVPNRHRQWESLFGGDGMYVSVDPKNTDRVYVGFQFGNYFRLNRADGSRKYITPKHDIGETPLRFNWRTPVVMSSHNADILYLGSHKLHRSLNKGDSWEAISPDLTNGIKEGNVPFGTITEITESPLKFGMVYVGTDDGNVWRIMEGQSWTKINKKLPQGLWVSSIHASNHDPGTVYLSLTGYRNDNFQNYIYKSTDYGDTWKSISGDLPQESVNVIYQDPEVSNLLYLGTDHGTYVSFNDGINWQHLGSIPNVANYDMIVHPRELELVIGTHGRSVYVVDAKPLQKIATEFESKNLIAFELDDLRFSESWGKKRTPYVSTYFPEFNMSFFIKELKKEGQVSISIQDESGKTIKNIQNNAKRGYQHINWNGLLSEDEFIGKGNYELVIEYNDETVKQPFKVK</sequence>
<dbReference type="PANTHER" id="PTHR12106">
    <property type="entry name" value="SORTILIN RELATED"/>
    <property type="match status" value="1"/>
</dbReference>
<dbReference type="PANTHER" id="PTHR12106:SF27">
    <property type="entry name" value="SORTILIN-RELATED RECEPTOR"/>
    <property type="match status" value="1"/>
</dbReference>
<reference evidence="3" key="1">
    <citation type="submission" date="2021-01" db="EMBL/GenBank/DDBJ databases">
        <title>Marivirga aurantiaca sp. nov., isolated from intertidal surface sediments.</title>
        <authorList>
            <person name="Zhang M."/>
        </authorList>
    </citation>
    <scope>NUCLEOTIDE SEQUENCE</scope>
    <source>
        <strain evidence="3">S37H4</strain>
    </source>
</reference>
<dbReference type="EMBL" id="JAEQBW010000020">
    <property type="protein sequence ID" value="MBK6267425.1"/>
    <property type="molecule type" value="Genomic_DNA"/>
</dbReference>
<comment type="caution">
    <text evidence="3">The sequence shown here is derived from an EMBL/GenBank/DDBJ whole genome shotgun (WGS) entry which is preliminary data.</text>
</comment>
<accession>A0A934X2Z2</accession>
<dbReference type="Gene3D" id="2.130.10.10">
    <property type="entry name" value="YVTN repeat-like/Quinoprotein amine dehydrogenase"/>
    <property type="match status" value="4"/>
</dbReference>
<evidence type="ECO:0000313" key="3">
    <source>
        <dbReference type="EMBL" id="MBK6267425.1"/>
    </source>
</evidence>
<dbReference type="InterPro" id="IPR036278">
    <property type="entry name" value="Sialidase_sf"/>
</dbReference>
<dbReference type="SUPFAM" id="SSF50939">
    <property type="entry name" value="Sialidases"/>
    <property type="match status" value="1"/>
</dbReference>
<evidence type="ECO:0000256" key="1">
    <source>
        <dbReference type="ARBA" id="ARBA00022737"/>
    </source>
</evidence>
<organism evidence="3 4">
    <name type="scientific">Marivirga aurantiaca</name>
    <dbReference type="NCBI Taxonomy" id="2802615"/>
    <lineage>
        <taxon>Bacteria</taxon>
        <taxon>Pseudomonadati</taxon>
        <taxon>Bacteroidota</taxon>
        <taxon>Cytophagia</taxon>
        <taxon>Cytophagales</taxon>
        <taxon>Marivirgaceae</taxon>
        <taxon>Marivirga</taxon>
    </lineage>
</organism>
<proteinExistence type="predicted"/>